<organism evidence="2 3">
    <name type="scientific">Panagrellus redivivus</name>
    <name type="common">Microworm</name>
    <dbReference type="NCBI Taxonomy" id="6233"/>
    <lineage>
        <taxon>Eukaryota</taxon>
        <taxon>Metazoa</taxon>
        <taxon>Ecdysozoa</taxon>
        <taxon>Nematoda</taxon>
        <taxon>Chromadorea</taxon>
        <taxon>Rhabditida</taxon>
        <taxon>Tylenchina</taxon>
        <taxon>Panagrolaimomorpha</taxon>
        <taxon>Panagrolaimoidea</taxon>
        <taxon>Panagrolaimidae</taxon>
        <taxon>Panagrellus</taxon>
    </lineage>
</organism>
<feature type="domain" description="AMP-dependent synthetase/ligase" evidence="1">
    <location>
        <begin position="228"/>
        <end position="341"/>
    </location>
</feature>
<evidence type="ECO:0000259" key="1">
    <source>
        <dbReference type="Pfam" id="PF00501"/>
    </source>
</evidence>
<dbReference type="InterPro" id="IPR042099">
    <property type="entry name" value="ANL_N_sf"/>
</dbReference>
<protein>
    <submittedName>
        <fullName evidence="3">AMP-binding domain-containing protein</fullName>
    </submittedName>
</protein>
<dbReference type="Proteomes" id="UP000492821">
    <property type="component" value="Unassembled WGS sequence"/>
</dbReference>
<dbReference type="InterPro" id="IPR000873">
    <property type="entry name" value="AMP-dep_synth/lig_dom"/>
</dbReference>
<evidence type="ECO:0000313" key="3">
    <source>
        <dbReference type="WBParaSite" id="Pan_g14345.t1"/>
    </source>
</evidence>
<reference evidence="3" key="2">
    <citation type="submission" date="2020-10" db="UniProtKB">
        <authorList>
            <consortium name="WormBaseParasite"/>
        </authorList>
    </citation>
    <scope>IDENTIFICATION</scope>
</reference>
<accession>A0A7E4UYH7</accession>
<dbReference type="Pfam" id="PF00501">
    <property type="entry name" value="AMP-binding"/>
    <property type="match status" value="1"/>
</dbReference>
<dbReference type="Gene3D" id="3.40.50.12780">
    <property type="entry name" value="N-terminal domain of ligase-like"/>
    <property type="match status" value="1"/>
</dbReference>
<sequence length="406" mass="45319">MHSLVCFFWAGRKEFDKPVACSMLCDPGAVVFVAASNVPDVSLPCFGMHPSLRLTPFRLDSLAKGYVIETDGPHEPSGFLALKVSARRMGQNYSTVSGHRSEMPLVAKKPFSVRLQAGLKWFGSLIYKAIVFLPSKVFTNLNKTKALPELDNADPIAEGDAPAPIAHVDVNEPRYYTGDPPESYAVVSVRGTPHQLHEDSIHLGSENIIELFEDVQSSMYVFQQRILNEYPELTYAEASTKMAEIGLGLLSLDIKQSEKVFIYAETRQDWLLTAFVCFKRGLPVVVVYASLCERLVVAAMRGAVMVITTPALLSKVKPFVKGVRSVLDVVYFDFCQTAEEIKTAPETVVKEFNALGCTMYSFEQLRALMNIRCNYNVNVYDNPTDFADDESYYFGESDDDDFIKMI</sequence>
<reference evidence="2" key="1">
    <citation type="journal article" date="2013" name="Genetics">
        <title>The draft genome and transcriptome of Panagrellus redivivus are shaped by the harsh demands of a free-living lifestyle.</title>
        <authorList>
            <person name="Srinivasan J."/>
            <person name="Dillman A.R."/>
            <person name="Macchietto M.G."/>
            <person name="Heikkinen L."/>
            <person name="Lakso M."/>
            <person name="Fracchia K.M."/>
            <person name="Antoshechkin I."/>
            <person name="Mortazavi A."/>
            <person name="Wong G."/>
            <person name="Sternberg P.W."/>
        </authorList>
    </citation>
    <scope>NUCLEOTIDE SEQUENCE [LARGE SCALE GENOMIC DNA]</scope>
    <source>
        <strain evidence="2">MT8872</strain>
    </source>
</reference>
<keyword evidence="2" id="KW-1185">Reference proteome</keyword>
<dbReference type="SUPFAM" id="SSF56801">
    <property type="entry name" value="Acetyl-CoA synthetase-like"/>
    <property type="match status" value="1"/>
</dbReference>
<evidence type="ECO:0000313" key="2">
    <source>
        <dbReference type="Proteomes" id="UP000492821"/>
    </source>
</evidence>
<name>A0A7E4UYH7_PANRE</name>
<proteinExistence type="predicted"/>
<dbReference type="AlphaFoldDB" id="A0A7E4UYH7"/>
<dbReference type="WBParaSite" id="Pan_g14345.t1">
    <property type="protein sequence ID" value="Pan_g14345.t1"/>
    <property type="gene ID" value="Pan_g14345"/>
</dbReference>